<gene>
    <name evidence="11" type="ORF">J2T15_000860</name>
</gene>
<dbReference type="Pfam" id="PF00072">
    <property type="entry name" value="Response_reg"/>
    <property type="match status" value="1"/>
</dbReference>
<dbReference type="InterPro" id="IPR011006">
    <property type="entry name" value="CheY-like_superfamily"/>
</dbReference>
<dbReference type="InterPro" id="IPR018060">
    <property type="entry name" value="HTH_AraC"/>
</dbReference>
<dbReference type="SMART" id="SM00448">
    <property type="entry name" value="REC"/>
    <property type="match status" value="1"/>
</dbReference>
<accession>A0ABT9TVN2</accession>
<name>A0ABT9TVN2_PAEHA</name>
<dbReference type="SMART" id="SM00342">
    <property type="entry name" value="HTH_ARAC"/>
    <property type="match status" value="1"/>
</dbReference>
<keyword evidence="6" id="KW-0238">DNA-binding</keyword>
<dbReference type="PROSITE" id="PS01124">
    <property type="entry name" value="HTH_ARAC_FAMILY_2"/>
    <property type="match status" value="1"/>
</dbReference>
<reference evidence="11 12" key="1">
    <citation type="submission" date="2023-07" db="EMBL/GenBank/DDBJ databases">
        <title>Sorghum-associated microbial communities from plants grown in Nebraska, USA.</title>
        <authorList>
            <person name="Schachtman D."/>
        </authorList>
    </citation>
    <scope>NUCLEOTIDE SEQUENCE [LARGE SCALE GENOMIC DNA]</scope>
    <source>
        <strain evidence="11 12">CC482</strain>
    </source>
</reference>
<evidence type="ECO:0000256" key="5">
    <source>
        <dbReference type="ARBA" id="ARBA00023015"/>
    </source>
</evidence>
<evidence type="ECO:0000256" key="8">
    <source>
        <dbReference type="PROSITE-ProRule" id="PRU00169"/>
    </source>
</evidence>
<organism evidence="11 12">
    <name type="scientific">Paenibacillus harenae</name>
    <dbReference type="NCBI Taxonomy" id="306543"/>
    <lineage>
        <taxon>Bacteria</taxon>
        <taxon>Bacillati</taxon>
        <taxon>Bacillota</taxon>
        <taxon>Bacilli</taxon>
        <taxon>Bacillales</taxon>
        <taxon>Paenibacillaceae</taxon>
        <taxon>Paenibacillus</taxon>
    </lineage>
</organism>
<evidence type="ECO:0000256" key="4">
    <source>
        <dbReference type="ARBA" id="ARBA00023012"/>
    </source>
</evidence>
<dbReference type="PANTHER" id="PTHR42713">
    <property type="entry name" value="HISTIDINE KINASE-RELATED"/>
    <property type="match status" value="1"/>
</dbReference>
<evidence type="ECO:0000259" key="9">
    <source>
        <dbReference type="PROSITE" id="PS01124"/>
    </source>
</evidence>
<comment type="caution">
    <text evidence="11">The sequence shown here is derived from an EMBL/GenBank/DDBJ whole genome shotgun (WGS) entry which is preliminary data.</text>
</comment>
<evidence type="ECO:0000256" key="7">
    <source>
        <dbReference type="ARBA" id="ARBA00023163"/>
    </source>
</evidence>
<dbReference type="Gene3D" id="3.40.50.2300">
    <property type="match status" value="1"/>
</dbReference>
<evidence type="ECO:0000256" key="3">
    <source>
        <dbReference type="ARBA" id="ARBA00022553"/>
    </source>
</evidence>
<evidence type="ECO:0000256" key="2">
    <source>
        <dbReference type="ARBA" id="ARBA00022490"/>
    </source>
</evidence>
<feature type="domain" description="Response regulatory" evidence="10">
    <location>
        <begin position="6"/>
        <end position="123"/>
    </location>
</feature>
<evidence type="ECO:0000313" key="11">
    <source>
        <dbReference type="EMBL" id="MDQ0111427.1"/>
    </source>
</evidence>
<protein>
    <submittedName>
        <fullName evidence="11">Two-component system response regulator YesN</fullName>
    </submittedName>
</protein>
<evidence type="ECO:0000313" key="12">
    <source>
        <dbReference type="Proteomes" id="UP001229346"/>
    </source>
</evidence>
<feature type="modified residue" description="4-aspartylphosphate" evidence="8">
    <location>
        <position position="58"/>
    </location>
</feature>
<evidence type="ECO:0000259" key="10">
    <source>
        <dbReference type="PROSITE" id="PS50110"/>
    </source>
</evidence>
<dbReference type="EMBL" id="JAUSSU010000002">
    <property type="protein sequence ID" value="MDQ0111427.1"/>
    <property type="molecule type" value="Genomic_DNA"/>
</dbReference>
<sequence length="391" mass="44815">MTKIRKVIIADDERLVRVGLMHTVDWERWNMEVVGNAPNGEMAWELYEQLRPDLVITDIVMPRMDGIQLAAKIKAANPEAKILFLSCHSDFAYAQQGMELGASGYLLKTAMDSETVDRYLMKITEEWNRTSTPSVDDTNAMYRTWYTEGRNSEQLNQTIGQHIDRLSAEGVILFGLFGLHEESQQLLLQKLEEYGGTDHACDITPIFHLHAEGAPFVIIAPSSDAERLTPLLLDCSNANKAVIWKKTDRLPSRSDFMEEISRMMKTAELERQYEYRTDAVSAPIMKAVIYIDEHLDEPIVSSQLAESIGLSRSHFSTLFKKELGVSFLEFLHRRRLRKASELLVQTDWRINLIGEKVGMEDNKHFSKWFKGYTGMTPSEFRENKRATKSNK</sequence>
<evidence type="ECO:0000256" key="6">
    <source>
        <dbReference type="ARBA" id="ARBA00023125"/>
    </source>
</evidence>
<dbReference type="PANTHER" id="PTHR42713:SF3">
    <property type="entry name" value="TRANSCRIPTIONAL REGULATORY PROTEIN HPTR"/>
    <property type="match status" value="1"/>
</dbReference>
<dbReference type="SUPFAM" id="SSF46689">
    <property type="entry name" value="Homeodomain-like"/>
    <property type="match status" value="2"/>
</dbReference>
<dbReference type="Pfam" id="PF12833">
    <property type="entry name" value="HTH_18"/>
    <property type="match status" value="1"/>
</dbReference>
<comment type="subcellular location">
    <subcellularLocation>
        <location evidence="1">Cytoplasm</location>
    </subcellularLocation>
</comment>
<keyword evidence="5" id="KW-0805">Transcription regulation</keyword>
<evidence type="ECO:0000256" key="1">
    <source>
        <dbReference type="ARBA" id="ARBA00004496"/>
    </source>
</evidence>
<feature type="domain" description="HTH araC/xylS-type" evidence="9">
    <location>
        <begin position="285"/>
        <end position="383"/>
    </location>
</feature>
<keyword evidence="2" id="KW-0963">Cytoplasm</keyword>
<dbReference type="InterPro" id="IPR009057">
    <property type="entry name" value="Homeodomain-like_sf"/>
</dbReference>
<keyword evidence="7" id="KW-0804">Transcription</keyword>
<dbReference type="InterPro" id="IPR001789">
    <property type="entry name" value="Sig_transdc_resp-reg_receiver"/>
</dbReference>
<keyword evidence="3 8" id="KW-0597">Phosphoprotein</keyword>
<dbReference type="PROSITE" id="PS50110">
    <property type="entry name" value="RESPONSE_REGULATORY"/>
    <property type="match status" value="1"/>
</dbReference>
<dbReference type="SUPFAM" id="SSF52172">
    <property type="entry name" value="CheY-like"/>
    <property type="match status" value="1"/>
</dbReference>
<dbReference type="InterPro" id="IPR051552">
    <property type="entry name" value="HptR"/>
</dbReference>
<dbReference type="Gene3D" id="1.10.10.60">
    <property type="entry name" value="Homeodomain-like"/>
    <property type="match status" value="2"/>
</dbReference>
<keyword evidence="12" id="KW-1185">Reference proteome</keyword>
<dbReference type="CDD" id="cd17536">
    <property type="entry name" value="REC_YesN-like"/>
    <property type="match status" value="1"/>
</dbReference>
<dbReference type="RefSeq" id="WP_307201402.1">
    <property type="nucleotide sequence ID" value="NZ_JAUSSU010000002.1"/>
</dbReference>
<proteinExistence type="predicted"/>
<keyword evidence="4" id="KW-0902">Two-component regulatory system</keyword>
<dbReference type="Proteomes" id="UP001229346">
    <property type="component" value="Unassembled WGS sequence"/>
</dbReference>